<evidence type="ECO:0000313" key="2">
    <source>
        <dbReference type="Proteomes" id="UP000564885"/>
    </source>
</evidence>
<dbReference type="Proteomes" id="UP000564885">
    <property type="component" value="Unassembled WGS sequence"/>
</dbReference>
<keyword evidence="2" id="KW-1185">Reference proteome</keyword>
<name>A0A849I332_9HYPH</name>
<dbReference type="EMBL" id="JABEPP010000001">
    <property type="protein sequence ID" value="NNM70795.1"/>
    <property type="molecule type" value="Genomic_DNA"/>
</dbReference>
<dbReference type="AlphaFoldDB" id="A0A849I332"/>
<accession>A0A849I332</accession>
<gene>
    <name evidence="1" type="ORF">HJG44_00070</name>
</gene>
<sequence length="157" mass="17111">MARGQSGPARARLRQNQPEGFLITADPETYPIMVLQDRYRGTYSGGPWLAISVADRLENGAYRVIRCLEGGPSGDDLEAQDFWANPPEWIEAAESPDQAVARLKAKSAALFEARASEELDAKIQEGLDDLEAGRTSSLEEVEAALQARFRSSADAAE</sequence>
<dbReference type="RefSeq" id="WP_171216333.1">
    <property type="nucleotide sequence ID" value="NZ_JABEPP010000001.1"/>
</dbReference>
<evidence type="ECO:0000313" key="1">
    <source>
        <dbReference type="EMBL" id="NNM70795.1"/>
    </source>
</evidence>
<reference evidence="1 2" key="1">
    <citation type="submission" date="2020-04" db="EMBL/GenBank/DDBJ databases">
        <title>Enterovirga sp. isolate from soil.</title>
        <authorList>
            <person name="Chea S."/>
            <person name="Kim D.-U."/>
        </authorList>
    </citation>
    <scope>NUCLEOTIDE SEQUENCE [LARGE SCALE GENOMIC DNA]</scope>
    <source>
        <strain evidence="1 2">DB1703</strain>
    </source>
</reference>
<organism evidence="1 2">
    <name type="scientific">Enterovirga aerilata</name>
    <dbReference type="NCBI Taxonomy" id="2730920"/>
    <lineage>
        <taxon>Bacteria</taxon>
        <taxon>Pseudomonadati</taxon>
        <taxon>Pseudomonadota</taxon>
        <taxon>Alphaproteobacteria</taxon>
        <taxon>Hyphomicrobiales</taxon>
        <taxon>Methylobacteriaceae</taxon>
        <taxon>Enterovirga</taxon>
    </lineage>
</organism>
<proteinExistence type="predicted"/>
<protein>
    <submittedName>
        <fullName evidence="1">Uncharacterized protein</fullName>
    </submittedName>
</protein>
<comment type="caution">
    <text evidence="1">The sequence shown here is derived from an EMBL/GenBank/DDBJ whole genome shotgun (WGS) entry which is preliminary data.</text>
</comment>